<sequence>MSSNPRQASTLEEIREMRVSRSTKAGYKSGLNQVKKWIMAHGSPIMLKHDGAIDLTVFQYSDFLAFIQWQYQCTSNKPGTLASYRSAIKDLYKRENVPLPVEYDGDMKDLFQGLRRHHAEHTQTGGIKESGKRPMGYSMYETLCGDTVRLLDGGFSHLFLTMSWNLMCRSMSTQTVHLEHLSFEEDSIGVVFHKSKTDQAGDKSRDPRHMYANPFKPSTCVFLALGVYLASHPQLGPGPLFPGGAQRDRFGKALGRVLRLSFDSVADSIGTHSIRKGVATFACSGSTSGPSMASVCLRCGWTLGHVLERYIHYERAGDQYLGRIIAGLPNFK</sequence>
<dbReference type="GeneID" id="20083311"/>
<evidence type="ECO:0000256" key="1">
    <source>
        <dbReference type="ARBA" id="ARBA00023125"/>
    </source>
</evidence>
<proteinExistence type="predicted"/>
<dbReference type="GO" id="GO:0003677">
    <property type="term" value="F:DNA binding"/>
    <property type="evidence" value="ECO:0007669"/>
    <property type="project" value="UniProtKB-KW"/>
</dbReference>
<dbReference type="InterPro" id="IPR011010">
    <property type="entry name" value="DNA_brk_join_enz"/>
</dbReference>
<dbReference type="Gene3D" id="1.10.150.130">
    <property type="match status" value="1"/>
</dbReference>
<evidence type="ECO:0000313" key="4">
    <source>
        <dbReference type="EMBL" id="ETW01630.1"/>
    </source>
</evidence>
<feature type="domain" description="Core-binding (CB)" evidence="3">
    <location>
        <begin position="1"/>
        <end position="96"/>
    </location>
</feature>
<reference evidence="4" key="1">
    <citation type="submission" date="2013-12" db="EMBL/GenBank/DDBJ databases">
        <title>The Genome Sequence of Aphanomyces invadans NJM9701.</title>
        <authorList>
            <consortium name="The Broad Institute Genomics Platform"/>
            <person name="Russ C."/>
            <person name="Tyler B."/>
            <person name="van West P."/>
            <person name="Dieguez-Uribeondo J."/>
            <person name="Young S.K."/>
            <person name="Zeng Q."/>
            <person name="Gargeya S."/>
            <person name="Fitzgerald M."/>
            <person name="Abouelleil A."/>
            <person name="Alvarado L."/>
            <person name="Chapman S.B."/>
            <person name="Gainer-Dewar J."/>
            <person name="Goldberg J."/>
            <person name="Griggs A."/>
            <person name="Gujja S."/>
            <person name="Hansen M."/>
            <person name="Howarth C."/>
            <person name="Imamovic A."/>
            <person name="Ireland A."/>
            <person name="Larimer J."/>
            <person name="McCowan C."/>
            <person name="Murphy C."/>
            <person name="Pearson M."/>
            <person name="Poon T.W."/>
            <person name="Priest M."/>
            <person name="Roberts A."/>
            <person name="Saif S."/>
            <person name="Shea T."/>
            <person name="Sykes S."/>
            <person name="Wortman J."/>
            <person name="Nusbaum C."/>
            <person name="Birren B."/>
        </authorList>
    </citation>
    <scope>NUCLEOTIDE SEQUENCE [LARGE SCALE GENOMIC DNA]</scope>
    <source>
        <strain evidence="4">NJM9701</strain>
    </source>
</reference>
<gene>
    <name evidence="4" type="ORF">H310_06261</name>
</gene>
<keyword evidence="2" id="KW-0233">DNA recombination</keyword>
<evidence type="ECO:0000256" key="2">
    <source>
        <dbReference type="ARBA" id="ARBA00023172"/>
    </source>
</evidence>
<evidence type="ECO:0000259" key="3">
    <source>
        <dbReference type="PROSITE" id="PS51900"/>
    </source>
</evidence>
<protein>
    <recommendedName>
        <fullName evidence="3">Core-binding (CB) domain-containing protein</fullName>
    </recommendedName>
</protein>
<dbReference type="AlphaFoldDB" id="A0A024U5X9"/>
<dbReference type="PROSITE" id="PS51900">
    <property type="entry name" value="CB"/>
    <property type="match status" value="1"/>
</dbReference>
<dbReference type="Gene3D" id="1.10.443.10">
    <property type="entry name" value="Intergrase catalytic core"/>
    <property type="match status" value="1"/>
</dbReference>
<dbReference type="GO" id="GO:0006310">
    <property type="term" value="P:DNA recombination"/>
    <property type="evidence" value="ECO:0007669"/>
    <property type="project" value="UniProtKB-KW"/>
</dbReference>
<dbReference type="GO" id="GO:0015074">
    <property type="term" value="P:DNA integration"/>
    <property type="evidence" value="ECO:0007669"/>
    <property type="project" value="InterPro"/>
</dbReference>
<accession>A0A024U5X9</accession>
<dbReference type="InterPro" id="IPR044068">
    <property type="entry name" value="CB"/>
</dbReference>
<dbReference type="SUPFAM" id="SSF56349">
    <property type="entry name" value="DNA breaking-rejoining enzymes"/>
    <property type="match status" value="1"/>
</dbReference>
<dbReference type="RefSeq" id="XP_008869478.1">
    <property type="nucleotide sequence ID" value="XM_008871256.1"/>
</dbReference>
<dbReference type="OrthoDB" id="78603at2759"/>
<dbReference type="eggNOG" id="ENOG502RNII">
    <property type="taxonomic scope" value="Eukaryota"/>
</dbReference>
<dbReference type="InterPro" id="IPR010998">
    <property type="entry name" value="Integrase_recombinase_N"/>
</dbReference>
<keyword evidence="1" id="KW-0238">DNA-binding</keyword>
<dbReference type="InterPro" id="IPR013762">
    <property type="entry name" value="Integrase-like_cat_sf"/>
</dbReference>
<dbReference type="VEuPathDB" id="FungiDB:H310_06261"/>
<organism evidence="4">
    <name type="scientific">Aphanomyces invadans</name>
    <dbReference type="NCBI Taxonomy" id="157072"/>
    <lineage>
        <taxon>Eukaryota</taxon>
        <taxon>Sar</taxon>
        <taxon>Stramenopiles</taxon>
        <taxon>Oomycota</taxon>
        <taxon>Saprolegniomycetes</taxon>
        <taxon>Saprolegniales</taxon>
        <taxon>Verrucalvaceae</taxon>
        <taxon>Aphanomyces</taxon>
    </lineage>
</organism>
<name>A0A024U5X9_9STRA</name>
<dbReference type="EMBL" id="KI913962">
    <property type="protein sequence ID" value="ETW01630.1"/>
    <property type="molecule type" value="Genomic_DNA"/>
</dbReference>